<protein>
    <submittedName>
        <fullName evidence="1">Uncharacterized protein</fullName>
    </submittedName>
</protein>
<evidence type="ECO:0000313" key="2">
    <source>
        <dbReference type="Proteomes" id="UP000188354"/>
    </source>
</evidence>
<comment type="caution">
    <text evidence="1">The sequence shown here is derived from an EMBL/GenBank/DDBJ whole genome shotgun (WGS) entry which is preliminary data.</text>
</comment>
<dbReference type="Gramene" id="OIW20169">
    <property type="protein sequence ID" value="OIW20169"/>
    <property type="gene ID" value="TanjilG_04622"/>
</dbReference>
<reference evidence="1 2" key="1">
    <citation type="journal article" date="2017" name="Plant Biotechnol. J.">
        <title>A comprehensive draft genome sequence for lupin (Lupinus angustifolius), an emerging health food: insights into plant-microbe interactions and legume evolution.</title>
        <authorList>
            <person name="Hane J.K."/>
            <person name="Ming Y."/>
            <person name="Kamphuis L.G."/>
            <person name="Nelson M.N."/>
            <person name="Garg G."/>
            <person name="Atkins C.A."/>
            <person name="Bayer P.E."/>
            <person name="Bravo A."/>
            <person name="Bringans S."/>
            <person name="Cannon S."/>
            <person name="Edwards D."/>
            <person name="Foley R."/>
            <person name="Gao L.L."/>
            <person name="Harrison M.J."/>
            <person name="Huang W."/>
            <person name="Hurgobin B."/>
            <person name="Li S."/>
            <person name="Liu C.W."/>
            <person name="McGrath A."/>
            <person name="Morahan G."/>
            <person name="Murray J."/>
            <person name="Weller J."/>
            <person name="Jian J."/>
            <person name="Singh K.B."/>
        </authorList>
    </citation>
    <scope>NUCLEOTIDE SEQUENCE [LARGE SCALE GENOMIC DNA]</scope>
    <source>
        <strain evidence="2">cv. Tanjil</strain>
        <tissue evidence="1">Whole plant</tissue>
    </source>
</reference>
<organism evidence="1 2">
    <name type="scientific">Lupinus angustifolius</name>
    <name type="common">Narrow-leaved blue lupine</name>
    <dbReference type="NCBI Taxonomy" id="3871"/>
    <lineage>
        <taxon>Eukaryota</taxon>
        <taxon>Viridiplantae</taxon>
        <taxon>Streptophyta</taxon>
        <taxon>Embryophyta</taxon>
        <taxon>Tracheophyta</taxon>
        <taxon>Spermatophyta</taxon>
        <taxon>Magnoliopsida</taxon>
        <taxon>eudicotyledons</taxon>
        <taxon>Gunneridae</taxon>
        <taxon>Pentapetalae</taxon>
        <taxon>rosids</taxon>
        <taxon>fabids</taxon>
        <taxon>Fabales</taxon>
        <taxon>Fabaceae</taxon>
        <taxon>Papilionoideae</taxon>
        <taxon>50 kb inversion clade</taxon>
        <taxon>genistoids sensu lato</taxon>
        <taxon>core genistoids</taxon>
        <taxon>Genisteae</taxon>
        <taxon>Lupinus</taxon>
    </lineage>
</organism>
<accession>A0A394DAJ6</accession>
<gene>
    <name evidence="1" type="ORF">TanjilG_04622</name>
</gene>
<name>A0A394DAJ6_LUPAN</name>
<dbReference type="EMBL" id="MLAU01006162">
    <property type="protein sequence ID" value="OIW20169.1"/>
    <property type="molecule type" value="Genomic_DNA"/>
</dbReference>
<proteinExistence type="predicted"/>
<keyword evidence="2" id="KW-1185">Reference proteome</keyword>
<evidence type="ECO:0000313" key="1">
    <source>
        <dbReference type="EMBL" id="OIW20169.1"/>
    </source>
</evidence>
<dbReference type="AlphaFoldDB" id="A0A394DAJ6"/>
<dbReference type="Proteomes" id="UP000188354">
    <property type="component" value="Unassembled WGS sequence"/>
</dbReference>
<sequence>MITWSQKSDLGQEAIQVKQASGQAKNLTEPTRRRAIWTGQMHQDVGRMHQDVGREVRPNLSSGAPSKHMVMLTETHEQHQALGAWNIDIGRMVILTVAHVHHGAQVRQARRWVHGLASRAWQLEPSHNLAYTGQ</sequence>